<organism evidence="3 4">
    <name type="scientific">Cellulomonas triticagri</name>
    <dbReference type="NCBI Taxonomy" id="2483352"/>
    <lineage>
        <taxon>Bacteria</taxon>
        <taxon>Bacillati</taxon>
        <taxon>Actinomycetota</taxon>
        <taxon>Actinomycetes</taxon>
        <taxon>Micrococcales</taxon>
        <taxon>Cellulomonadaceae</taxon>
        <taxon>Cellulomonas</taxon>
    </lineage>
</organism>
<dbReference type="OrthoDB" id="4830010at2"/>
<feature type="region of interest" description="Disordered" evidence="1">
    <location>
        <begin position="86"/>
        <end position="120"/>
    </location>
</feature>
<evidence type="ECO:0000313" key="4">
    <source>
        <dbReference type="Proteomes" id="UP000269289"/>
    </source>
</evidence>
<sequence>MPPHPLPDAARRRLRRLAWRARRPLAAVCAGIAVLLAVQQLRPPGPPTVVVLVAARDLPAGTTLTERDVEERTVAVALVPPALVARGHDEATGSTGGGGATDRASAEAGTTSAPDGDAPAAHLPGAVPLLGRRAAVDVPAGLPLVPGLLVATDADPPAGTVVVPVRFADPGVAAVLRPGVRVDVVAAPLTDGAEPERVAQGATVLARPAATPPEGSGDDTAALARSGDEDVPVLLAVTPDESVHLGGSAGSRVLGAVIVG</sequence>
<reference evidence="3 4" key="1">
    <citation type="submission" date="2018-10" db="EMBL/GenBank/DDBJ databases">
        <title>Isolation, diversity and antifungal activity of actinobacteria from wheat.</title>
        <authorList>
            <person name="Han C."/>
        </authorList>
    </citation>
    <scope>NUCLEOTIDE SEQUENCE [LARGE SCALE GENOMIC DNA]</scope>
    <source>
        <strain evidence="3 4">NEAU-YY56</strain>
    </source>
</reference>
<feature type="domain" description="SAF" evidence="2">
    <location>
        <begin position="49"/>
        <end position="150"/>
    </location>
</feature>
<evidence type="ECO:0000259" key="2">
    <source>
        <dbReference type="SMART" id="SM00858"/>
    </source>
</evidence>
<gene>
    <name evidence="3" type="ORF">EBM89_19100</name>
</gene>
<keyword evidence="3" id="KW-0966">Cell projection</keyword>
<evidence type="ECO:0000256" key="1">
    <source>
        <dbReference type="SAM" id="MobiDB-lite"/>
    </source>
</evidence>
<name>A0A3M2IXP7_9CELL</name>
<keyword evidence="4" id="KW-1185">Reference proteome</keyword>
<keyword evidence="3" id="KW-0969">Cilium</keyword>
<comment type="caution">
    <text evidence="3">The sequence shown here is derived from an EMBL/GenBank/DDBJ whole genome shotgun (WGS) entry which is preliminary data.</text>
</comment>
<dbReference type="AlphaFoldDB" id="A0A3M2IXP7"/>
<keyword evidence="3" id="KW-0282">Flagellum</keyword>
<protein>
    <submittedName>
        <fullName evidence="3">Flagellar biosynthesis protein FlgA</fullName>
    </submittedName>
</protein>
<dbReference type="InterPro" id="IPR013974">
    <property type="entry name" value="SAF"/>
</dbReference>
<accession>A0A3M2IXP7</accession>
<evidence type="ECO:0000313" key="3">
    <source>
        <dbReference type="EMBL" id="RMI03585.1"/>
    </source>
</evidence>
<dbReference type="CDD" id="cd11614">
    <property type="entry name" value="SAF_CpaB_FlgA_like"/>
    <property type="match status" value="1"/>
</dbReference>
<dbReference type="EMBL" id="RFFI01000166">
    <property type="protein sequence ID" value="RMI03585.1"/>
    <property type="molecule type" value="Genomic_DNA"/>
</dbReference>
<dbReference type="SMART" id="SM00858">
    <property type="entry name" value="SAF"/>
    <property type="match status" value="1"/>
</dbReference>
<dbReference type="Proteomes" id="UP000269289">
    <property type="component" value="Unassembled WGS sequence"/>
</dbReference>
<dbReference type="Pfam" id="PF08666">
    <property type="entry name" value="SAF"/>
    <property type="match status" value="1"/>
</dbReference>
<proteinExistence type="predicted"/>
<dbReference type="RefSeq" id="WP_122151191.1">
    <property type="nucleotide sequence ID" value="NZ_RFFI01000166.1"/>
</dbReference>